<reference evidence="4" key="1">
    <citation type="submission" date="2016-10" db="EMBL/GenBank/DDBJ databases">
        <authorList>
            <person name="Varghese N."/>
            <person name="Submissions S."/>
        </authorList>
    </citation>
    <scope>NUCLEOTIDE SEQUENCE [LARGE SCALE GENOMIC DNA]</scope>
    <source>
        <strain evidence="4">DSM 44771</strain>
    </source>
</reference>
<dbReference type="Proteomes" id="UP000198852">
    <property type="component" value="Unassembled WGS sequence"/>
</dbReference>
<feature type="compositionally biased region" description="Basic and acidic residues" evidence="1">
    <location>
        <begin position="1"/>
        <end position="10"/>
    </location>
</feature>
<evidence type="ECO:0000256" key="1">
    <source>
        <dbReference type="SAM" id="MobiDB-lite"/>
    </source>
</evidence>
<dbReference type="AlphaFoldDB" id="A0A1I6QTM2"/>
<organism evidence="3 4">
    <name type="scientific">Saccharopolyspora flava</name>
    <dbReference type="NCBI Taxonomy" id="95161"/>
    <lineage>
        <taxon>Bacteria</taxon>
        <taxon>Bacillati</taxon>
        <taxon>Actinomycetota</taxon>
        <taxon>Actinomycetes</taxon>
        <taxon>Pseudonocardiales</taxon>
        <taxon>Pseudonocardiaceae</taxon>
        <taxon>Saccharopolyspora</taxon>
    </lineage>
</organism>
<dbReference type="STRING" id="95161.SAMN05660874_01843"/>
<sequence>MDWNRVEWRKSSRSGSTSNCVEVGHGGEVVGVRDSKDRSGGRLEFTRPQWDLFLGRLSRR</sequence>
<name>A0A1I6QTM2_9PSEU</name>
<evidence type="ECO:0000313" key="3">
    <source>
        <dbReference type="EMBL" id="SFS55692.1"/>
    </source>
</evidence>
<proteinExistence type="predicted"/>
<accession>A0A1I6QTM2</accession>
<dbReference type="InterPro" id="IPR007278">
    <property type="entry name" value="DUF397"/>
</dbReference>
<protein>
    <recommendedName>
        <fullName evidence="2">DUF397 domain-containing protein</fullName>
    </recommendedName>
</protein>
<feature type="region of interest" description="Disordered" evidence="1">
    <location>
        <begin position="1"/>
        <end position="22"/>
    </location>
</feature>
<feature type="domain" description="DUF397" evidence="2">
    <location>
        <begin position="7"/>
        <end position="56"/>
    </location>
</feature>
<gene>
    <name evidence="3" type="ORF">SAMN05660874_01843</name>
</gene>
<evidence type="ECO:0000313" key="4">
    <source>
        <dbReference type="Proteomes" id="UP000198852"/>
    </source>
</evidence>
<dbReference type="RefSeq" id="WP_093415313.1">
    <property type="nucleotide sequence ID" value="NZ_FOZX01000002.1"/>
</dbReference>
<keyword evidence="4" id="KW-1185">Reference proteome</keyword>
<dbReference type="Pfam" id="PF04149">
    <property type="entry name" value="DUF397"/>
    <property type="match status" value="1"/>
</dbReference>
<evidence type="ECO:0000259" key="2">
    <source>
        <dbReference type="Pfam" id="PF04149"/>
    </source>
</evidence>
<dbReference type="EMBL" id="FOZX01000002">
    <property type="protein sequence ID" value="SFS55692.1"/>
    <property type="molecule type" value="Genomic_DNA"/>
</dbReference>